<evidence type="ECO:0000259" key="4">
    <source>
        <dbReference type="Pfam" id="PF13649"/>
    </source>
</evidence>
<evidence type="ECO:0000313" key="5">
    <source>
        <dbReference type="EMBL" id="AHH21135.1"/>
    </source>
</evidence>
<accession>W5TP30</accession>
<dbReference type="KEGG" id="nno:NONO_c63650"/>
<dbReference type="EMBL" id="CP006850">
    <property type="protein sequence ID" value="AHH21135.1"/>
    <property type="molecule type" value="Genomic_DNA"/>
</dbReference>
<dbReference type="InterPro" id="IPR029063">
    <property type="entry name" value="SAM-dependent_MTases_sf"/>
</dbReference>
<dbReference type="STRING" id="1415166.NONO_c63650"/>
<dbReference type="Proteomes" id="UP000019150">
    <property type="component" value="Chromosome"/>
</dbReference>
<proteinExistence type="predicted"/>
<evidence type="ECO:0000313" key="6">
    <source>
        <dbReference type="Proteomes" id="UP000019150"/>
    </source>
</evidence>
<dbReference type="PANTHER" id="PTHR43464:SF19">
    <property type="entry name" value="UBIQUINONE BIOSYNTHESIS O-METHYLTRANSFERASE, MITOCHONDRIAL"/>
    <property type="match status" value="1"/>
</dbReference>
<dbReference type="Gene3D" id="3.40.50.150">
    <property type="entry name" value="Vaccinia Virus protein VP39"/>
    <property type="match status" value="1"/>
</dbReference>
<dbReference type="CDD" id="cd02440">
    <property type="entry name" value="AdoMet_MTases"/>
    <property type="match status" value="1"/>
</dbReference>
<gene>
    <name evidence="5" type="ORF">NONO_c63650</name>
</gene>
<evidence type="ECO:0000256" key="1">
    <source>
        <dbReference type="ARBA" id="ARBA00022603"/>
    </source>
</evidence>
<dbReference type="SUPFAM" id="SSF53335">
    <property type="entry name" value="S-adenosyl-L-methionine-dependent methyltransferases"/>
    <property type="match status" value="1"/>
</dbReference>
<protein>
    <submittedName>
        <fullName evidence="5">Putative methyltransferase</fullName>
    </submittedName>
</protein>
<organism evidence="5 6">
    <name type="scientific">Nocardia nova SH22a</name>
    <dbReference type="NCBI Taxonomy" id="1415166"/>
    <lineage>
        <taxon>Bacteria</taxon>
        <taxon>Bacillati</taxon>
        <taxon>Actinomycetota</taxon>
        <taxon>Actinomycetes</taxon>
        <taxon>Mycobacteriales</taxon>
        <taxon>Nocardiaceae</taxon>
        <taxon>Nocardia</taxon>
    </lineage>
</organism>
<reference evidence="5 6" key="1">
    <citation type="journal article" date="2014" name="Appl. Environ. Microbiol.">
        <title>Insights into the Microbial Degradation of Rubber and Gutta-Percha by Analysis of the Complete Genome of Nocardia nova SH22a.</title>
        <authorList>
            <person name="Luo Q."/>
            <person name="Hiessl S."/>
            <person name="Poehlein A."/>
            <person name="Daniel R."/>
            <person name="Steinbuchel A."/>
        </authorList>
    </citation>
    <scope>NUCLEOTIDE SEQUENCE [LARGE SCALE GENOMIC DNA]</scope>
    <source>
        <strain evidence="5">SH22a</strain>
    </source>
</reference>
<dbReference type="Pfam" id="PF13649">
    <property type="entry name" value="Methyltransf_25"/>
    <property type="match status" value="1"/>
</dbReference>
<dbReference type="OrthoDB" id="9786503at2"/>
<keyword evidence="6" id="KW-1185">Reference proteome</keyword>
<dbReference type="RefSeq" id="WP_025352462.1">
    <property type="nucleotide sequence ID" value="NZ_CP006850.1"/>
</dbReference>
<keyword evidence="1 5" id="KW-0489">Methyltransferase</keyword>
<dbReference type="GO" id="GO:0008168">
    <property type="term" value="F:methyltransferase activity"/>
    <property type="evidence" value="ECO:0007669"/>
    <property type="project" value="UniProtKB-KW"/>
</dbReference>
<evidence type="ECO:0000256" key="2">
    <source>
        <dbReference type="ARBA" id="ARBA00022679"/>
    </source>
</evidence>
<dbReference type="PATRIC" id="fig|1415166.3.peg.6542"/>
<keyword evidence="3" id="KW-0949">S-adenosyl-L-methionine</keyword>
<sequence>MSTTSPADTSPTEPAVFWEQRYRDSDRVWSGNPNPLLVRETSGLRPGRALDLGCGEGADAVWLAGQGWQVVGVDISATALTRAAAHAEQAGVADRVTWERHELGIGFPEGRFDLVNAQFLQSPVALDQDGVLRRAAAAVAPGGTLLIVMHAEWPTWMTPEEYPFDAEFPTRDGVLRSLNLSGDWTTVTLEAVERAITAPDGREGTRADNVWRLTRAADARD</sequence>
<evidence type="ECO:0000256" key="3">
    <source>
        <dbReference type="ARBA" id="ARBA00022691"/>
    </source>
</evidence>
<dbReference type="InterPro" id="IPR041698">
    <property type="entry name" value="Methyltransf_25"/>
</dbReference>
<keyword evidence="2 5" id="KW-0808">Transferase</keyword>
<name>W5TP30_9NOCA</name>
<feature type="domain" description="Methyltransferase" evidence="4">
    <location>
        <begin position="50"/>
        <end position="143"/>
    </location>
</feature>
<dbReference type="eggNOG" id="COG2227">
    <property type="taxonomic scope" value="Bacteria"/>
</dbReference>
<dbReference type="AlphaFoldDB" id="W5TP30"/>
<dbReference type="PANTHER" id="PTHR43464">
    <property type="entry name" value="METHYLTRANSFERASE"/>
    <property type="match status" value="1"/>
</dbReference>
<dbReference type="HOGENOM" id="CLU_056435_0_0_11"/>
<dbReference type="GO" id="GO:0032259">
    <property type="term" value="P:methylation"/>
    <property type="evidence" value="ECO:0007669"/>
    <property type="project" value="UniProtKB-KW"/>
</dbReference>